<dbReference type="Gene3D" id="3.10.100.10">
    <property type="entry name" value="Mannose-Binding Protein A, subunit A"/>
    <property type="match status" value="1"/>
</dbReference>
<dbReference type="InterPro" id="IPR016186">
    <property type="entry name" value="C-type_lectin-like/link_sf"/>
</dbReference>
<dbReference type="Pfam" id="PF00059">
    <property type="entry name" value="Lectin_C"/>
    <property type="match status" value="1"/>
</dbReference>
<dbReference type="PANTHER" id="PTHR22803">
    <property type="entry name" value="MANNOSE, PHOSPHOLIPASE, LECTIN RECEPTOR RELATED"/>
    <property type="match status" value="1"/>
</dbReference>
<dbReference type="SMART" id="SM00034">
    <property type="entry name" value="CLECT"/>
    <property type="match status" value="1"/>
</dbReference>
<dbReference type="EMBL" id="CATQJL010000305">
    <property type="protein sequence ID" value="CAJ0601614.1"/>
    <property type="molecule type" value="Genomic_DNA"/>
</dbReference>
<proteinExistence type="predicted"/>
<evidence type="ECO:0000259" key="1">
    <source>
        <dbReference type="PROSITE" id="PS50041"/>
    </source>
</evidence>
<evidence type="ECO:0000313" key="2">
    <source>
        <dbReference type="EMBL" id="CAJ0601614.1"/>
    </source>
</evidence>
<comment type="caution">
    <text evidence="2">The sequence shown here is derived from an EMBL/GenBank/DDBJ whole genome shotgun (WGS) entry which is preliminary data.</text>
</comment>
<dbReference type="InterPro" id="IPR001304">
    <property type="entry name" value="C-type_lectin-like"/>
</dbReference>
<keyword evidence="3" id="KW-1185">Reference proteome</keyword>
<accession>A0AA36H079</accession>
<name>A0AA36H079_CYLNA</name>
<gene>
    <name evidence="2" type="ORF">CYNAS_LOCUS13597</name>
</gene>
<sequence>MRTLPLRKENYKKRSMKFLLFAILPLAEAWLYSNSSMRVFRSTDQSTGRLHRNLSNTAHFGPCESGWTYFDETNACYKNFFWETFLDAESKCKNFEGHLTSIHSFEENLFVAELAKSGFPISDYSHATWIGLARADYLNSSRKAEWIWTDGTKVDFLAWSPKDPNDEEGQERCVLMFPDPWNRAIDALWYQKWSDYRCSTNTRSFVCKKKASPQMLSSV</sequence>
<dbReference type="PROSITE" id="PS50041">
    <property type="entry name" value="C_TYPE_LECTIN_2"/>
    <property type="match status" value="1"/>
</dbReference>
<dbReference type="SUPFAM" id="SSF56436">
    <property type="entry name" value="C-type lectin-like"/>
    <property type="match status" value="1"/>
</dbReference>
<dbReference type="Proteomes" id="UP001176961">
    <property type="component" value="Unassembled WGS sequence"/>
</dbReference>
<dbReference type="AlphaFoldDB" id="A0AA36H079"/>
<feature type="domain" description="C-type lectin" evidence="1">
    <location>
        <begin position="72"/>
        <end position="199"/>
    </location>
</feature>
<protein>
    <recommendedName>
        <fullName evidence="1">C-type lectin domain-containing protein</fullName>
    </recommendedName>
</protein>
<evidence type="ECO:0000313" key="3">
    <source>
        <dbReference type="Proteomes" id="UP001176961"/>
    </source>
</evidence>
<reference evidence="2" key="1">
    <citation type="submission" date="2023-07" db="EMBL/GenBank/DDBJ databases">
        <authorList>
            <consortium name="CYATHOMIX"/>
        </authorList>
    </citation>
    <scope>NUCLEOTIDE SEQUENCE</scope>
    <source>
        <strain evidence="2">N/A</strain>
    </source>
</reference>
<dbReference type="InterPro" id="IPR050111">
    <property type="entry name" value="C-type_lectin/snaclec_domain"/>
</dbReference>
<dbReference type="InterPro" id="IPR016187">
    <property type="entry name" value="CTDL_fold"/>
</dbReference>
<organism evidence="2 3">
    <name type="scientific">Cylicocyclus nassatus</name>
    <name type="common">Nematode worm</name>
    <dbReference type="NCBI Taxonomy" id="53992"/>
    <lineage>
        <taxon>Eukaryota</taxon>
        <taxon>Metazoa</taxon>
        <taxon>Ecdysozoa</taxon>
        <taxon>Nematoda</taxon>
        <taxon>Chromadorea</taxon>
        <taxon>Rhabditida</taxon>
        <taxon>Rhabditina</taxon>
        <taxon>Rhabditomorpha</taxon>
        <taxon>Strongyloidea</taxon>
        <taxon>Strongylidae</taxon>
        <taxon>Cylicocyclus</taxon>
    </lineage>
</organism>